<organism evidence="1">
    <name type="scientific">Cronobacter turicensis</name>
    <dbReference type="NCBI Taxonomy" id="413502"/>
    <lineage>
        <taxon>Bacteria</taxon>
        <taxon>Pseudomonadati</taxon>
        <taxon>Pseudomonadota</taxon>
        <taxon>Gammaproteobacteria</taxon>
        <taxon>Enterobacterales</taxon>
        <taxon>Enterobacteriaceae</taxon>
        <taxon>Cronobacter</taxon>
    </lineage>
</organism>
<evidence type="ECO:0000313" key="1">
    <source>
        <dbReference type="EMBL" id="PUX26516.1"/>
    </source>
</evidence>
<protein>
    <submittedName>
        <fullName evidence="1">Uncharacterized protein</fullName>
    </submittedName>
</protein>
<dbReference type="AlphaFoldDB" id="A0A2T7BA74"/>
<proteinExistence type="predicted"/>
<dbReference type="EMBL" id="MSAG01000002">
    <property type="protein sequence ID" value="PUX26516.1"/>
    <property type="molecule type" value="Genomic_DNA"/>
</dbReference>
<comment type="caution">
    <text evidence="1">The sequence shown here is derived from an EMBL/GenBank/DDBJ whole genome shotgun (WGS) entry which is preliminary data.</text>
</comment>
<name>A0A2T7BA74_9ENTR</name>
<reference evidence="1" key="1">
    <citation type="submission" date="2016-12" db="EMBL/GenBank/DDBJ databases">
        <title>Analysis of the Molecular Diversity Among Cronobacter Species Isolated from Filth Flies Using a Pan Genomic DNA Microarray.</title>
        <authorList>
            <person name="Pava-Ripoll M."/>
            <person name="Tall B."/>
            <person name="Farber J."/>
            <person name="Fanning S."/>
            <person name="Lehner A."/>
            <person name="Stephan R."/>
            <person name="Pagotto F."/>
            <person name="Iverson C."/>
            <person name="Ziobro G."/>
            <person name="Miller A."/>
            <person name="Pearson R."/>
            <person name="Yan Q."/>
            <person name="Kim M."/>
            <person name="Jeong S."/>
            <person name="Park J."/>
            <person name="Jun S."/>
            <person name="Choi H."/>
            <person name="Chung T."/>
            <person name="Yoo Y."/>
            <person name="Park E."/>
            <person name="Hwang S."/>
            <person name="Lee B."/>
            <person name="Sathyamoorthy V."/>
            <person name="Carter L."/>
            <person name="Mammel M."/>
            <person name="Jackson S."/>
            <person name="Kothary M."/>
            <person name="Patel I."/>
            <person name="Grim C."/>
            <person name="Gopinath G."/>
            <person name="Gangiredla J."/>
            <person name="Chase H."/>
        </authorList>
    </citation>
    <scope>NUCLEOTIDE SEQUENCE [LARGE SCALE GENOMIC DNA]</scope>
    <source>
        <strain evidence="1">MOD1-Sh41s</strain>
    </source>
</reference>
<gene>
    <name evidence="1" type="ORF">BS411_02055</name>
</gene>
<sequence length="191" mass="22508">MEAARKLNTKTLPLLRYFTKYNYKIAKIVHWLAINDIKWLGFKNVQEYVKLTLLINNSDLDYEDLNILGQISNVINDYELLEGIRNALLEYWNDFVHDYISESNEFNDYYDLENKYSMRSKAKDMVKDILSESSIIFNESEIDDLLDNIDLQSIVENNIENAPDWDGNNYVERGGYQDNGFDVVDDIFSRE</sequence>
<accession>A0A2T7BA74</accession>